<dbReference type="RefSeq" id="WP_186856196.1">
    <property type="nucleotide sequence ID" value="NZ_JACOOY010000022.1"/>
</dbReference>
<proteinExistence type="predicted"/>
<keyword evidence="3" id="KW-1185">Reference proteome</keyword>
<feature type="transmembrane region" description="Helical" evidence="1">
    <location>
        <begin position="106"/>
        <end position="127"/>
    </location>
</feature>
<accession>A0ABR7EXY8</accession>
<keyword evidence="1" id="KW-0812">Transmembrane</keyword>
<organism evidence="2 3">
    <name type="scientific">Dorea hominis</name>
    <dbReference type="NCBI Taxonomy" id="2763040"/>
    <lineage>
        <taxon>Bacteria</taxon>
        <taxon>Bacillati</taxon>
        <taxon>Bacillota</taxon>
        <taxon>Clostridia</taxon>
        <taxon>Lachnospirales</taxon>
        <taxon>Lachnospiraceae</taxon>
        <taxon>Dorea</taxon>
    </lineage>
</organism>
<reference evidence="2 3" key="1">
    <citation type="submission" date="2020-08" db="EMBL/GenBank/DDBJ databases">
        <title>Genome public.</title>
        <authorList>
            <person name="Liu C."/>
            <person name="Sun Q."/>
        </authorList>
    </citation>
    <scope>NUCLEOTIDE SEQUENCE [LARGE SCALE GENOMIC DNA]</scope>
    <source>
        <strain evidence="2 3">NSJ-36</strain>
    </source>
</reference>
<evidence type="ECO:0000313" key="2">
    <source>
        <dbReference type="EMBL" id="MBC5666216.1"/>
    </source>
</evidence>
<name>A0ABR7EXY8_9FIRM</name>
<dbReference type="EMBL" id="JACOOY010000022">
    <property type="protein sequence ID" value="MBC5666216.1"/>
    <property type="molecule type" value="Genomic_DNA"/>
</dbReference>
<evidence type="ECO:0000256" key="1">
    <source>
        <dbReference type="SAM" id="Phobius"/>
    </source>
</evidence>
<gene>
    <name evidence="2" type="ORF">H8S07_13345</name>
</gene>
<evidence type="ECO:0000313" key="3">
    <source>
        <dbReference type="Proteomes" id="UP000647235"/>
    </source>
</evidence>
<keyword evidence="1" id="KW-0472">Membrane</keyword>
<keyword evidence="1" id="KW-1133">Transmembrane helix</keyword>
<protein>
    <submittedName>
        <fullName evidence="2">Uncharacterized protein</fullName>
    </submittedName>
</protein>
<comment type="caution">
    <text evidence="2">The sequence shown here is derived from an EMBL/GenBank/DDBJ whole genome shotgun (WGS) entry which is preliminary data.</text>
</comment>
<dbReference type="Proteomes" id="UP000647235">
    <property type="component" value="Unassembled WGS sequence"/>
</dbReference>
<sequence length="171" mass="19643">MRKITFTFGKKRSYERYYEQYMNLIGMDNLEKSRSLIIEKIKRTAAKAGGDQSQREKERTIVETMKADIKGFENSLNREGDIAILIGVVTLIFTAIDIKAEGILNKLAMIIVIITGIIDVYMGYLIIVRKRNADKRGFLLSILEDWKYDDVNEKENVKTVNLNIVCKVKGK</sequence>
<feature type="transmembrane region" description="Helical" evidence="1">
    <location>
        <begin position="82"/>
        <end position="100"/>
    </location>
</feature>